<dbReference type="GO" id="GO:0004180">
    <property type="term" value="F:carboxypeptidase activity"/>
    <property type="evidence" value="ECO:0007669"/>
    <property type="project" value="UniProtKB-KW"/>
</dbReference>
<name>A0A936EZN8_9BACT</name>
<dbReference type="SUPFAM" id="SSF48452">
    <property type="entry name" value="TPR-like"/>
    <property type="match status" value="1"/>
</dbReference>
<evidence type="ECO:0000256" key="1">
    <source>
        <dbReference type="PROSITE-ProRule" id="PRU00339"/>
    </source>
</evidence>
<dbReference type="Pfam" id="PF13620">
    <property type="entry name" value="CarboxypepD_reg"/>
    <property type="match status" value="1"/>
</dbReference>
<keyword evidence="1" id="KW-0802">TPR repeat</keyword>
<dbReference type="PROSITE" id="PS50005">
    <property type="entry name" value="TPR"/>
    <property type="match status" value="1"/>
</dbReference>
<keyword evidence="3" id="KW-0645">Protease</keyword>
<evidence type="ECO:0000313" key="3">
    <source>
        <dbReference type="EMBL" id="MBK8571483.1"/>
    </source>
</evidence>
<feature type="repeat" description="TPR" evidence="1">
    <location>
        <begin position="255"/>
        <end position="288"/>
    </location>
</feature>
<keyword evidence="2" id="KW-0732">Signal</keyword>
<dbReference type="AlphaFoldDB" id="A0A936EZN8"/>
<dbReference type="Gene3D" id="2.60.40.1120">
    <property type="entry name" value="Carboxypeptidase-like, regulatory domain"/>
    <property type="match status" value="1"/>
</dbReference>
<organism evidence="3 4">
    <name type="scientific">Candidatus Geothrix odensensis</name>
    <dbReference type="NCBI Taxonomy" id="2954440"/>
    <lineage>
        <taxon>Bacteria</taxon>
        <taxon>Pseudomonadati</taxon>
        <taxon>Acidobacteriota</taxon>
        <taxon>Holophagae</taxon>
        <taxon>Holophagales</taxon>
        <taxon>Holophagaceae</taxon>
        <taxon>Geothrix</taxon>
    </lineage>
</organism>
<dbReference type="InterPro" id="IPR019734">
    <property type="entry name" value="TPR_rpt"/>
</dbReference>
<feature type="chain" id="PRO_5037864740" evidence="2">
    <location>
        <begin position="20"/>
        <end position="341"/>
    </location>
</feature>
<feature type="signal peptide" evidence="2">
    <location>
        <begin position="1"/>
        <end position="19"/>
    </location>
</feature>
<dbReference type="Proteomes" id="UP000709959">
    <property type="component" value="Unassembled WGS sequence"/>
</dbReference>
<evidence type="ECO:0000313" key="4">
    <source>
        <dbReference type="Proteomes" id="UP000709959"/>
    </source>
</evidence>
<gene>
    <name evidence="3" type="ORF">IPN91_02355</name>
</gene>
<dbReference type="SUPFAM" id="SSF49464">
    <property type="entry name" value="Carboxypeptidase regulatory domain-like"/>
    <property type="match status" value="1"/>
</dbReference>
<dbReference type="InterPro" id="IPR011990">
    <property type="entry name" value="TPR-like_helical_dom_sf"/>
</dbReference>
<dbReference type="Pfam" id="PF13432">
    <property type="entry name" value="TPR_16"/>
    <property type="match status" value="1"/>
</dbReference>
<dbReference type="Gene3D" id="1.25.40.10">
    <property type="entry name" value="Tetratricopeptide repeat domain"/>
    <property type="match status" value="2"/>
</dbReference>
<keyword evidence="3" id="KW-0378">Hydrolase</keyword>
<reference evidence="3 4" key="1">
    <citation type="submission" date="2020-10" db="EMBL/GenBank/DDBJ databases">
        <title>Connecting structure to function with the recovery of over 1000 high-quality activated sludge metagenome-assembled genomes encoding full-length rRNA genes using long-read sequencing.</title>
        <authorList>
            <person name="Singleton C.M."/>
            <person name="Petriglieri F."/>
            <person name="Kristensen J.M."/>
            <person name="Kirkegaard R.H."/>
            <person name="Michaelsen T.Y."/>
            <person name="Andersen M.H."/>
            <person name="Karst S.M."/>
            <person name="Dueholm M.S."/>
            <person name="Nielsen P.H."/>
            <person name="Albertsen M."/>
        </authorList>
    </citation>
    <scope>NUCLEOTIDE SEQUENCE [LARGE SCALE GENOMIC DNA]</scope>
    <source>
        <strain evidence="3">OdNE_18-Q3-R46-58_MAXAC.008</strain>
    </source>
</reference>
<evidence type="ECO:0000256" key="2">
    <source>
        <dbReference type="SAM" id="SignalP"/>
    </source>
</evidence>
<accession>A0A936EZN8</accession>
<dbReference type="EMBL" id="JADKCH010000001">
    <property type="protein sequence ID" value="MBK8571483.1"/>
    <property type="molecule type" value="Genomic_DNA"/>
</dbReference>
<comment type="caution">
    <text evidence="3">The sequence shown here is derived from an EMBL/GenBank/DDBJ whole genome shotgun (WGS) entry which is preliminary data.</text>
</comment>
<sequence length="341" mass="37198">MRRLALALMLPTICLSIHAEQTGRISGKVLNKEGKPIPGSKVNLKRVDRNWSKDLIPDKNGNFLQVGLEPKDFTMTVTAEGYVTYTESPVKIPLADVIVKNITLLTPAEARAQAPTAGGQQVIVDDPGAALDNMGREAFNTAIPLYNEGNYAEALPLVDKAYKALTEAKDKLKDEQAKTELAPELLKIERVLGICMAQAGAKKEEAEPYLLKALERNPKDERVVIGLVETSKAKADKAAELKYTAMLEALQGPNPDVIYNKGVEAFNAGKTKEAKAHLAKALEVDPKYAEAHYLLAMVEFGENNLKGTKHNLQKYLELAPAGKNSATAKEMLKDPSLKNIK</sequence>
<proteinExistence type="predicted"/>
<protein>
    <submittedName>
        <fullName evidence="3">Carboxypeptidase regulatory-like domain-containing protein</fullName>
    </submittedName>
</protein>
<dbReference type="InterPro" id="IPR008969">
    <property type="entry name" value="CarboxyPept-like_regulatory"/>
</dbReference>
<keyword evidence="3" id="KW-0121">Carboxypeptidase</keyword>
<dbReference type="SMART" id="SM00028">
    <property type="entry name" value="TPR"/>
    <property type="match status" value="3"/>
</dbReference>